<protein>
    <submittedName>
        <fullName evidence="1">Uncharacterized protein</fullName>
    </submittedName>
</protein>
<evidence type="ECO:0000313" key="1">
    <source>
        <dbReference type="EMBL" id="GFT19102.1"/>
    </source>
</evidence>
<reference evidence="1" key="1">
    <citation type="submission" date="2020-08" db="EMBL/GenBank/DDBJ databases">
        <title>Multicomponent nature underlies the extraordinary mechanical properties of spider dragline silk.</title>
        <authorList>
            <person name="Kono N."/>
            <person name="Nakamura H."/>
            <person name="Mori M."/>
            <person name="Yoshida Y."/>
            <person name="Ohtoshi R."/>
            <person name="Malay A.D."/>
            <person name="Moran D.A.P."/>
            <person name="Tomita M."/>
            <person name="Numata K."/>
            <person name="Arakawa K."/>
        </authorList>
    </citation>
    <scope>NUCLEOTIDE SEQUENCE</scope>
</reference>
<keyword evidence="2" id="KW-1185">Reference proteome</keyword>
<accession>A0A8X6NK63</accession>
<dbReference type="Proteomes" id="UP000887013">
    <property type="component" value="Unassembled WGS sequence"/>
</dbReference>
<sequence>MESLAVGLTHFPTTRLTRVVSWSSLGADTPNIDSPSSSLFNFFPYLPRKKKAITRDGDHSSQIKSVSILWPPEGWSCFSILKKEQSFVLNLEIHTLS</sequence>
<name>A0A8X6NK63_NEPPI</name>
<evidence type="ECO:0000313" key="2">
    <source>
        <dbReference type="Proteomes" id="UP000887013"/>
    </source>
</evidence>
<dbReference type="EMBL" id="BMAW01059014">
    <property type="protein sequence ID" value="GFT19102.1"/>
    <property type="molecule type" value="Genomic_DNA"/>
</dbReference>
<organism evidence="1 2">
    <name type="scientific">Nephila pilipes</name>
    <name type="common">Giant wood spider</name>
    <name type="synonym">Nephila maculata</name>
    <dbReference type="NCBI Taxonomy" id="299642"/>
    <lineage>
        <taxon>Eukaryota</taxon>
        <taxon>Metazoa</taxon>
        <taxon>Ecdysozoa</taxon>
        <taxon>Arthropoda</taxon>
        <taxon>Chelicerata</taxon>
        <taxon>Arachnida</taxon>
        <taxon>Araneae</taxon>
        <taxon>Araneomorphae</taxon>
        <taxon>Entelegynae</taxon>
        <taxon>Araneoidea</taxon>
        <taxon>Nephilidae</taxon>
        <taxon>Nephila</taxon>
    </lineage>
</organism>
<proteinExistence type="predicted"/>
<gene>
    <name evidence="1" type="ORF">NPIL_208251</name>
</gene>
<dbReference type="AlphaFoldDB" id="A0A8X6NK63"/>
<comment type="caution">
    <text evidence="1">The sequence shown here is derived from an EMBL/GenBank/DDBJ whole genome shotgun (WGS) entry which is preliminary data.</text>
</comment>